<proteinExistence type="inferred from homology"/>
<dbReference type="Pfam" id="PF00067">
    <property type="entry name" value="p450"/>
    <property type="match status" value="2"/>
</dbReference>
<sequence>MQIMKDGLEYTLGLFERYGGVVKVYGVLGVEQLFLHDPLALQHILVKDQDAFEETDMFIETNKLLFGEGLIATLGEQHKKQRRMLNPVFSLANLRRVLPRIQPIANEVVERLRDTLPKDGGPREIDLLPWIKKATIEYVARGIIGVSLDSLEPTEASEYTNAICSVSQVAMRVVFIRPLIPWVVRNISLYLRNKLVDWLPLPALRELRCLSEVMEKSSREAYLAKKAEVNQSGGSDRSYGDLMSIMLRANASSLEKSQLTETELIGQINTFVLAGQETSTSTLGRLLHVLAREQDAQKRLRSEVRDAKTRHALACGMEASEWESVSLPYDILTGLPYLDAVVRETLRLHPPTSIMNRVYVLVNHCSSRSLLTAPSQLYSATKDSVLPLQYPICSATGEQVSTVYVPKGTNVMISILGANRDKHVWGQDADEWRPERWLTASYEGINATSPGARIVSEFGEESVASSVDEQGSSNKDRADIRYPGVFGSM</sequence>
<keyword evidence="8" id="KW-0503">Monooxygenase</keyword>
<gene>
    <name evidence="9" type="ORF">BN946_scf184579.g8</name>
</gene>
<evidence type="ECO:0000256" key="1">
    <source>
        <dbReference type="ARBA" id="ARBA00001971"/>
    </source>
</evidence>
<comment type="cofactor">
    <cofactor evidence="1">
        <name>heme</name>
        <dbReference type="ChEBI" id="CHEBI:30413"/>
    </cofactor>
</comment>
<evidence type="ECO:0000313" key="10">
    <source>
        <dbReference type="Proteomes" id="UP000029665"/>
    </source>
</evidence>
<dbReference type="Proteomes" id="UP000029665">
    <property type="component" value="Unassembled WGS sequence"/>
</dbReference>
<accession>A0A060S7S2</accession>
<evidence type="ECO:0000256" key="2">
    <source>
        <dbReference type="ARBA" id="ARBA00005179"/>
    </source>
</evidence>
<dbReference type="OrthoDB" id="1470350at2759"/>
<name>A0A060S7S2_PYCCI</name>
<evidence type="ECO:0008006" key="11">
    <source>
        <dbReference type="Google" id="ProtNLM"/>
    </source>
</evidence>
<dbReference type="PANTHER" id="PTHR24305">
    <property type="entry name" value="CYTOCHROME P450"/>
    <property type="match status" value="1"/>
</dbReference>
<dbReference type="InterPro" id="IPR050121">
    <property type="entry name" value="Cytochrome_P450_monoxygenase"/>
</dbReference>
<reference evidence="9" key="1">
    <citation type="submission" date="2014-01" db="EMBL/GenBank/DDBJ databases">
        <title>The genome of the white-rot fungus Pycnoporus cinnabarinus: a basidiomycete model with a versatile arsenal for lignocellulosic biomass breakdown.</title>
        <authorList>
            <person name="Levasseur A."/>
            <person name="Lomascolo A."/>
            <person name="Ruiz-Duenas F.J."/>
            <person name="Uzan E."/>
            <person name="Piumi F."/>
            <person name="Kues U."/>
            <person name="Ram A.F.J."/>
            <person name="Murat C."/>
            <person name="Haon M."/>
            <person name="Benoit I."/>
            <person name="Arfi Y."/>
            <person name="Chevret D."/>
            <person name="Drula E."/>
            <person name="Kwon M.J."/>
            <person name="Gouret P."/>
            <person name="Lesage-Meessen L."/>
            <person name="Lombard V."/>
            <person name="Mariette J."/>
            <person name="Noirot C."/>
            <person name="Park J."/>
            <person name="Patyshakuliyeva A."/>
            <person name="Wieneger R.A.B."/>
            <person name="Wosten H.A.B."/>
            <person name="Martin F."/>
            <person name="Coutinho P.M."/>
            <person name="de Vries R."/>
            <person name="Martinez A.T."/>
            <person name="Klopp C."/>
            <person name="Pontarotti P."/>
            <person name="Henrissat B."/>
            <person name="Record E."/>
        </authorList>
    </citation>
    <scope>NUCLEOTIDE SEQUENCE [LARGE SCALE GENOMIC DNA]</scope>
    <source>
        <strain evidence="9">BRFM137</strain>
    </source>
</reference>
<dbReference type="OMA" id="SLYWRNK"/>
<comment type="pathway">
    <text evidence="2">Secondary metabolite biosynthesis.</text>
</comment>
<evidence type="ECO:0000256" key="4">
    <source>
        <dbReference type="ARBA" id="ARBA00022617"/>
    </source>
</evidence>
<evidence type="ECO:0000256" key="7">
    <source>
        <dbReference type="ARBA" id="ARBA00023004"/>
    </source>
</evidence>
<comment type="similarity">
    <text evidence="3">Belongs to the cytochrome P450 family.</text>
</comment>
<keyword evidence="10" id="KW-1185">Reference proteome</keyword>
<comment type="caution">
    <text evidence="9">The sequence shown here is derived from an EMBL/GenBank/DDBJ whole genome shotgun (WGS) entry which is preliminary data.</text>
</comment>
<evidence type="ECO:0000256" key="6">
    <source>
        <dbReference type="ARBA" id="ARBA00023002"/>
    </source>
</evidence>
<dbReference type="PANTHER" id="PTHR24305:SF166">
    <property type="entry name" value="CYTOCHROME P450 12A4, MITOCHONDRIAL-RELATED"/>
    <property type="match status" value="1"/>
</dbReference>
<evidence type="ECO:0000256" key="8">
    <source>
        <dbReference type="ARBA" id="ARBA00023033"/>
    </source>
</evidence>
<keyword evidence="4" id="KW-0349">Heme</keyword>
<dbReference type="SUPFAM" id="SSF48264">
    <property type="entry name" value="Cytochrome P450"/>
    <property type="match status" value="2"/>
</dbReference>
<dbReference type="EMBL" id="CCBP010000085">
    <property type="protein sequence ID" value="CDO70552.1"/>
    <property type="molecule type" value="Genomic_DNA"/>
</dbReference>
<dbReference type="STRING" id="5643.A0A060S7S2"/>
<organism evidence="9 10">
    <name type="scientific">Pycnoporus cinnabarinus</name>
    <name type="common">Cinnabar-red polypore</name>
    <name type="synonym">Trametes cinnabarina</name>
    <dbReference type="NCBI Taxonomy" id="5643"/>
    <lineage>
        <taxon>Eukaryota</taxon>
        <taxon>Fungi</taxon>
        <taxon>Dikarya</taxon>
        <taxon>Basidiomycota</taxon>
        <taxon>Agaricomycotina</taxon>
        <taxon>Agaricomycetes</taxon>
        <taxon>Polyporales</taxon>
        <taxon>Polyporaceae</taxon>
        <taxon>Trametes</taxon>
    </lineage>
</organism>
<dbReference type="InterPro" id="IPR001128">
    <property type="entry name" value="Cyt_P450"/>
</dbReference>
<dbReference type="Gene3D" id="1.10.630.10">
    <property type="entry name" value="Cytochrome P450"/>
    <property type="match status" value="1"/>
</dbReference>
<protein>
    <recommendedName>
        <fullName evidence="11">Cytochrome P450</fullName>
    </recommendedName>
</protein>
<evidence type="ECO:0000256" key="3">
    <source>
        <dbReference type="ARBA" id="ARBA00010617"/>
    </source>
</evidence>
<evidence type="ECO:0000256" key="5">
    <source>
        <dbReference type="ARBA" id="ARBA00022723"/>
    </source>
</evidence>
<keyword evidence="5" id="KW-0479">Metal-binding</keyword>
<keyword evidence="6" id="KW-0560">Oxidoreductase</keyword>
<evidence type="ECO:0000313" key="9">
    <source>
        <dbReference type="EMBL" id="CDO70552.1"/>
    </source>
</evidence>
<dbReference type="HOGENOM" id="CLU_001570_5_11_1"/>
<dbReference type="GO" id="GO:0016705">
    <property type="term" value="F:oxidoreductase activity, acting on paired donors, with incorporation or reduction of molecular oxygen"/>
    <property type="evidence" value="ECO:0007669"/>
    <property type="project" value="InterPro"/>
</dbReference>
<dbReference type="GO" id="GO:0005506">
    <property type="term" value="F:iron ion binding"/>
    <property type="evidence" value="ECO:0007669"/>
    <property type="project" value="InterPro"/>
</dbReference>
<dbReference type="GO" id="GO:0020037">
    <property type="term" value="F:heme binding"/>
    <property type="evidence" value="ECO:0007669"/>
    <property type="project" value="InterPro"/>
</dbReference>
<keyword evidence="7" id="KW-0408">Iron</keyword>
<dbReference type="GO" id="GO:0004497">
    <property type="term" value="F:monooxygenase activity"/>
    <property type="evidence" value="ECO:0007669"/>
    <property type="project" value="UniProtKB-KW"/>
</dbReference>
<dbReference type="AlphaFoldDB" id="A0A060S7S2"/>
<dbReference type="InterPro" id="IPR036396">
    <property type="entry name" value="Cyt_P450_sf"/>
</dbReference>